<dbReference type="Pfam" id="PF02826">
    <property type="entry name" value="2-Hacid_dh_C"/>
    <property type="match status" value="1"/>
</dbReference>
<evidence type="ECO:0000256" key="3">
    <source>
        <dbReference type="ARBA" id="ARBA00023027"/>
    </source>
</evidence>
<dbReference type="SUPFAM" id="SSF51735">
    <property type="entry name" value="NAD(P)-binding Rossmann-fold domains"/>
    <property type="match status" value="1"/>
</dbReference>
<dbReference type="eggNOG" id="COG1052">
    <property type="taxonomic scope" value="Bacteria"/>
</dbReference>
<dbReference type="PROSITE" id="PS00671">
    <property type="entry name" value="D_2_HYDROXYACID_DH_3"/>
    <property type="match status" value="1"/>
</dbReference>
<dbReference type="RefSeq" id="WP_006717926.1">
    <property type="nucleotide sequence ID" value="NZ_CP007032.1"/>
</dbReference>
<dbReference type="AlphaFoldDB" id="W0EAK3"/>
<gene>
    <name evidence="7" type="ORF">DESME_05430</name>
</gene>
<dbReference type="InterPro" id="IPR029752">
    <property type="entry name" value="D-isomer_DH_CS1"/>
</dbReference>
<name>W0EAK3_9FIRM</name>
<dbReference type="PANTHER" id="PTHR43761:SF1">
    <property type="entry name" value="D-ISOMER SPECIFIC 2-HYDROXYACID DEHYDROGENASE CATALYTIC DOMAIN-CONTAINING PROTEIN-RELATED"/>
    <property type="match status" value="1"/>
</dbReference>
<keyword evidence="3" id="KW-0520">NAD</keyword>
<evidence type="ECO:0000259" key="5">
    <source>
        <dbReference type="Pfam" id="PF00389"/>
    </source>
</evidence>
<dbReference type="PANTHER" id="PTHR43761">
    <property type="entry name" value="D-ISOMER SPECIFIC 2-HYDROXYACID DEHYDROGENASE FAMILY PROTEIN (AFU_ORTHOLOGUE AFUA_1G13630)"/>
    <property type="match status" value="1"/>
</dbReference>
<dbReference type="InterPro" id="IPR050418">
    <property type="entry name" value="D-iso_2-hydroxyacid_DH_PdxB"/>
</dbReference>
<feature type="domain" description="D-isomer specific 2-hydroxyacid dehydrogenase NAD-binding" evidence="6">
    <location>
        <begin position="112"/>
        <end position="292"/>
    </location>
</feature>
<dbReference type="InterPro" id="IPR036291">
    <property type="entry name" value="NAD(P)-bd_dom_sf"/>
</dbReference>
<evidence type="ECO:0000259" key="6">
    <source>
        <dbReference type="Pfam" id="PF02826"/>
    </source>
</evidence>
<evidence type="ECO:0000313" key="8">
    <source>
        <dbReference type="Proteomes" id="UP000010847"/>
    </source>
</evidence>
<sequence>MKIVVLDGHTLNPGDLSWRELENLGEVIVYDRTTFDRSGINLILERAKDAEVIFTNKTPLSREVLDLLPRLKYIGVLATGYNVVDIEAAKEKGIVVTNIPAYGTDSVGQMTIALLLELCNHVGAHSESVKQGEWTNNVDWCYWMHPMIELSGKTMGIIGYGRIGQATGRIAQAFGMKVIAYNRHPHKELENETMKYVDLDTLFSDSEIISLHCPLFDDTKGMINKKTIAQMKDGVLIINTSRGPLVVEEDLAEALNRGKVAGAALDVVSTEPIKADNPLLTAKNCLITPHIAWAPVETRQRLMDFAIDNLEKFLAGISVNVVTQ</sequence>
<protein>
    <submittedName>
        <fullName evidence="7">Glycerate dehydrogenase</fullName>
    </submittedName>
</protein>
<dbReference type="InterPro" id="IPR006140">
    <property type="entry name" value="D-isomer_DH_NAD-bd"/>
</dbReference>
<dbReference type="PROSITE" id="PS00065">
    <property type="entry name" value="D_2_HYDROXYACID_DH_1"/>
    <property type="match status" value="1"/>
</dbReference>
<feature type="domain" description="D-isomer specific 2-hydroxyacid dehydrogenase catalytic" evidence="5">
    <location>
        <begin position="23"/>
        <end position="320"/>
    </location>
</feature>
<dbReference type="Proteomes" id="UP000010847">
    <property type="component" value="Chromosome"/>
</dbReference>
<dbReference type="OrthoDB" id="9805416at2"/>
<dbReference type="SUPFAM" id="SSF52283">
    <property type="entry name" value="Formate/glycerate dehydrogenase catalytic domain-like"/>
    <property type="match status" value="1"/>
</dbReference>
<dbReference type="EMBL" id="CP007032">
    <property type="protein sequence ID" value="AHF06563.1"/>
    <property type="molecule type" value="Genomic_DNA"/>
</dbReference>
<evidence type="ECO:0000313" key="7">
    <source>
        <dbReference type="EMBL" id="AHF06563.1"/>
    </source>
</evidence>
<dbReference type="KEGG" id="dmt:DESME_05430"/>
<keyword evidence="8" id="KW-1185">Reference proteome</keyword>
<dbReference type="GO" id="GO:0016616">
    <property type="term" value="F:oxidoreductase activity, acting on the CH-OH group of donors, NAD or NADP as acceptor"/>
    <property type="evidence" value="ECO:0007669"/>
    <property type="project" value="InterPro"/>
</dbReference>
<dbReference type="CDD" id="cd12162">
    <property type="entry name" value="2-Hacid_dh_4"/>
    <property type="match status" value="1"/>
</dbReference>
<accession>W0EAK3</accession>
<dbReference type="Gene3D" id="3.40.50.720">
    <property type="entry name" value="NAD(P)-binding Rossmann-like Domain"/>
    <property type="match status" value="2"/>
</dbReference>
<organism evidence="7 8">
    <name type="scientific">Desulfitobacterium metallireducens DSM 15288</name>
    <dbReference type="NCBI Taxonomy" id="871968"/>
    <lineage>
        <taxon>Bacteria</taxon>
        <taxon>Bacillati</taxon>
        <taxon>Bacillota</taxon>
        <taxon>Clostridia</taxon>
        <taxon>Eubacteriales</taxon>
        <taxon>Desulfitobacteriaceae</taxon>
        <taxon>Desulfitobacterium</taxon>
    </lineage>
</organism>
<dbReference type="STRING" id="871968.DESME_05430"/>
<proteinExistence type="inferred from homology"/>
<dbReference type="InterPro" id="IPR006139">
    <property type="entry name" value="D-isomer_2_OHA_DH_cat_dom"/>
</dbReference>
<dbReference type="InterPro" id="IPR029753">
    <property type="entry name" value="D-isomer_DH_CS"/>
</dbReference>
<evidence type="ECO:0000256" key="4">
    <source>
        <dbReference type="RuleBase" id="RU003719"/>
    </source>
</evidence>
<dbReference type="FunFam" id="3.40.50.720:FF:000203">
    <property type="entry name" value="D-3-phosphoglycerate dehydrogenase (SerA)"/>
    <property type="match status" value="1"/>
</dbReference>
<evidence type="ECO:0000256" key="2">
    <source>
        <dbReference type="ARBA" id="ARBA00023002"/>
    </source>
</evidence>
<dbReference type="HOGENOM" id="CLU_019796_1_3_9"/>
<dbReference type="GO" id="GO:0051287">
    <property type="term" value="F:NAD binding"/>
    <property type="evidence" value="ECO:0007669"/>
    <property type="project" value="InterPro"/>
</dbReference>
<dbReference type="Pfam" id="PF00389">
    <property type="entry name" value="2-Hacid_dh"/>
    <property type="match status" value="1"/>
</dbReference>
<keyword evidence="2 4" id="KW-0560">Oxidoreductase</keyword>
<reference evidence="7 8" key="1">
    <citation type="submission" date="2013-12" db="EMBL/GenBank/DDBJ databases">
        <authorList>
            <consortium name="DOE Joint Genome Institute"/>
            <person name="Smidt H."/>
            <person name="Huntemann M."/>
            <person name="Han J."/>
            <person name="Chen A."/>
            <person name="Kyrpides N."/>
            <person name="Mavromatis K."/>
            <person name="Markowitz V."/>
            <person name="Palaniappan K."/>
            <person name="Ivanova N."/>
            <person name="Schaumberg A."/>
            <person name="Pati A."/>
            <person name="Liolios K."/>
            <person name="Nordberg H.P."/>
            <person name="Cantor M.N."/>
            <person name="Hua S.X."/>
            <person name="Woyke T."/>
        </authorList>
    </citation>
    <scope>NUCLEOTIDE SEQUENCE [LARGE SCALE GENOMIC DNA]</scope>
    <source>
        <strain evidence="8">DSM 15288</strain>
    </source>
</reference>
<evidence type="ECO:0000256" key="1">
    <source>
        <dbReference type="ARBA" id="ARBA00005854"/>
    </source>
</evidence>
<comment type="similarity">
    <text evidence="1 4">Belongs to the D-isomer specific 2-hydroxyacid dehydrogenase family.</text>
</comment>